<reference evidence="2 3" key="1">
    <citation type="submission" date="2019-02" db="EMBL/GenBank/DDBJ databases">
        <title>Jishengella sp. nov., isolated from a root of Zingiber montanum.</title>
        <authorList>
            <person name="Kuncharoen N."/>
            <person name="Kudo T."/>
            <person name="Masahiro Y."/>
            <person name="Ohkuma M."/>
            <person name="Tanasupawat S."/>
        </authorList>
    </citation>
    <scope>NUCLEOTIDE SEQUENCE [LARGE SCALE GENOMIC DNA]</scope>
    <source>
        <strain evidence="2 3">PLAI 1-1</strain>
    </source>
</reference>
<keyword evidence="1" id="KW-1133">Transmembrane helix</keyword>
<evidence type="ECO:0000256" key="1">
    <source>
        <dbReference type="SAM" id="Phobius"/>
    </source>
</evidence>
<feature type="transmembrane region" description="Helical" evidence="1">
    <location>
        <begin position="220"/>
        <end position="240"/>
    </location>
</feature>
<protein>
    <recommendedName>
        <fullName evidence="4">Glycosyltransferase RgtA/B/C/D-like domain-containing protein</fullName>
    </recommendedName>
</protein>
<sequence length="543" mass="58283">MVVPRAGSEAQRRRGRWQPRLDRPALVALILGVLGVGYRLYLVLHTVPVANSDEATFGLAALHIAQGREHPVFLYGQRYMGMLQSYLAAPLIAVTGPSWPALRLPVLVLYAVFLWLVHRLTRRIGSPWFATTIVGLLTLGSERVIRDQVTTVGGRPEVKVAVLAMLLIVVGLARGTLRHRGLAVGGFGLLAGLALWSDWLIVPYLAVAGLALLWVLRRELLGWAGLLLAAGFAVGVAPMIRDNLVAPPGQDSLSVLGRISGADGPAPSWSQRLDGGLLEGVPLAAGLCPVQGCARWQEWFGLLYPVLLVVAAVLAGLAYRRLVGRAERVVPVVHLALLAGAALTLLAYVRSSLAATDPLGNARYLSVLQLSLPAVLWPLWVAAVACWRGTVGAAGRLAGALATAVLAALAATSLVVTVLFATVGAAPGRVQERQSRQLAETVRAAGLHEVYGEYWTCNRLVFNTAEEVVCGVLDGDLHPGQNRYPAYWWRLARSARPGYVLEAGTPADRRLRELLGDRADAALVAEVGGYRVYHPPTPLRPWR</sequence>
<name>A0A4R0GF39_9ACTN</name>
<dbReference type="Proteomes" id="UP000292274">
    <property type="component" value="Unassembled WGS sequence"/>
</dbReference>
<organism evidence="2 3">
    <name type="scientific">Micromonospora zingiberis</name>
    <dbReference type="NCBI Taxonomy" id="2053011"/>
    <lineage>
        <taxon>Bacteria</taxon>
        <taxon>Bacillati</taxon>
        <taxon>Actinomycetota</taxon>
        <taxon>Actinomycetes</taxon>
        <taxon>Micromonosporales</taxon>
        <taxon>Micromonosporaceae</taxon>
        <taxon>Micromonospora</taxon>
    </lineage>
</organism>
<feature type="transmembrane region" description="Helical" evidence="1">
    <location>
        <begin position="361"/>
        <end position="380"/>
    </location>
</feature>
<evidence type="ECO:0000313" key="3">
    <source>
        <dbReference type="Proteomes" id="UP000292274"/>
    </source>
</evidence>
<feature type="transmembrane region" description="Helical" evidence="1">
    <location>
        <begin position="189"/>
        <end position="214"/>
    </location>
</feature>
<feature type="transmembrane region" description="Helical" evidence="1">
    <location>
        <begin position="400"/>
        <end position="426"/>
    </location>
</feature>
<comment type="caution">
    <text evidence="2">The sequence shown here is derived from an EMBL/GenBank/DDBJ whole genome shotgun (WGS) entry which is preliminary data.</text>
</comment>
<feature type="transmembrane region" description="Helical" evidence="1">
    <location>
        <begin position="100"/>
        <end position="117"/>
    </location>
</feature>
<feature type="transmembrane region" description="Helical" evidence="1">
    <location>
        <begin position="160"/>
        <end position="177"/>
    </location>
</feature>
<feature type="transmembrane region" description="Helical" evidence="1">
    <location>
        <begin position="21"/>
        <end position="41"/>
    </location>
</feature>
<evidence type="ECO:0000313" key="2">
    <source>
        <dbReference type="EMBL" id="TCB95914.1"/>
    </source>
</evidence>
<keyword evidence="1" id="KW-0472">Membrane</keyword>
<feature type="transmembrane region" description="Helical" evidence="1">
    <location>
        <begin position="331"/>
        <end position="349"/>
    </location>
</feature>
<keyword evidence="3" id="KW-1185">Reference proteome</keyword>
<evidence type="ECO:0008006" key="4">
    <source>
        <dbReference type="Google" id="ProtNLM"/>
    </source>
</evidence>
<dbReference type="OrthoDB" id="5124967at2"/>
<feature type="transmembrane region" description="Helical" evidence="1">
    <location>
        <begin position="299"/>
        <end position="319"/>
    </location>
</feature>
<proteinExistence type="predicted"/>
<dbReference type="EMBL" id="SJJR01000011">
    <property type="protein sequence ID" value="TCB95914.1"/>
    <property type="molecule type" value="Genomic_DNA"/>
</dbReference>
<dbReference type="AlphaFoldDB" id="A0A4R0GF39"/>
<keyword evidence="1" id="KW-0812">Transmembrane</keyword>
<accession>A0A4R0GF39</accession>
<gene>
    <name evidence="2" type="ORF">E0H26_17260</name>
</gene>